<gene>
    <name evidence="3" type="ORF">Zmor_017998</name>
</gene>
<evidence type="ECO:0000256" key="2">
    <source>
        <dbReference type="SAM" id="Phobius"/>
    </source>
</evidence>
<organism evidence="3 4">
    <name type="scientific">Zophobas morio</name>
    <dbReference type="NCBI Taxonomy" id="2755281"/>
    <lineage>
        <taxon>Eukaryota</taxon>
        <taxon>Metazoa</taxon>
        <taxon>Ecdysozoa</taxon>
        <taxon>Arthropoda</taxon>
        <taxon>Hexapoda</taxon>
        <taxon>Insecta</taxon>
        <taxon>Pterygota</taxon>
        <taxon>Neoptera</taxon>
        <taxon>Endopterygota</taxon>
        <taxon>Coleoptera</taxon>
        <taxon>Polyphaga</taxon>
        <taxon>Cucujiformia</taxon>
        <taxon>Tenebrionidae</taxon>
        <taxon>Zophobas</taxon>
    </lineage>
</organism>
<proteinExistence type="predicted"/>
<keyword evidence="2" id="KW-1133">Transmembrane helix</keyword>
<protein>
    <recommendedName>
        <fullName evidence="5">Vesicular, overexpressed in cancer, prosurvival protein 1</fullName>
    </recommendedName>
</protein>
<evidence type="ECO:0008006" key="5">
    <source>
        <dbReference type="Google" id="ProtNLM"/>
    </source>
</evidence>
<evidence type="ECO:0000313" key="3">
    <source>
        <dbReference type="EMBL" id="KAJ3651996.1"/>
    </source>
</evidence>
<feature type="region of interest" description="Disordered" evidence="1">
    <location>
        <begin position="104"/>
        <end position="138"/>
    </location>
</feature>
<sequence length="147" mass="17470">MSTSPAPLLRLCHFESPFLPLQPYFCYHHEVCCKEGCCSRYEYKYFQSWHFWYKIYVVLGILVFLLLYRYICWYCKRKERNNARQNEDDGNSHVVNLMVSYNNRSECTPKDDDESSDPPPLYNVAIHLPKPSNTDEVPTYEQALAHQ</sequence>
<comment type="caution">
    <text evidence="3">The sequence shown here is derived from an EMBL/GenBank/DDBJ whole genome shotgun (WGS) entry which is preliminary data.</text>
</comment>
<evidence type="ECO:0000256" key="1">
    <source>
        <dbReference type="SAM" id="MobiDB-lite"/>
    </source>
</evidence>
<accession>A0AA38MDG7</accession>
<dbReference type="AlphaFoldDB" id="A0AA38MDG7"/>
<feature type="transmembrane region" description="Helical" evidence="2">
    <location>
        <begin position="51"/>
        <end position="71"/>
    </location>
</feature>
<keyword evidence="4" id="KW-1185">Reference proteome</keyword>
<dbReference type="Proteomes" id="UP001168821">
    <property type="component" value="Unassembled WGS sequence"/>
</dbReference>
<keyword evidence="2" id="KW-0812">Transmembrane</keyword>
<evidence type="ECO:0000313" key="4">
    <source>
        <dbReference type="Proteomes" id="UP001168821"/>
    </source>
</evidence>
<dbReference type="EMBL" id="JALNTZ010000005">
    <property type="protein sequence ID" value="KAJ3651996.1"/>
    <property type="molecule type" value="Genomic_DNA"/>
</dbReference>
<name>A0AA38MDG7_9CUCU</name>
<keyword evidence="2" id="KW-0472">Membrane</keyword>
<reference evidence="3" key="1">
    <citation type="journal article" date="2023" name="G3 (Bethesda)">
        <title>Whole genome assemblies of Zophobas morio and Tenebrio molitor.</title>
        <authorList>
            <person name="Kaur S."/>
            <person name="Stinson S.A."/>
            <person name="diCenzo G.C."/>
        </authorList>
    </citation>
    <scope>NUCLEOTIDE SEQUENCE</scope>
    <source>
        <strain evidence="3">QUZm001</strain>
    </source>
</reference>